<evidence type="ECO:0000313" key="1">
    <source>
        <dbReference type="EMBL" id="GKV53270.1"/>
    </source>
</evidence>
<keyword evidence="2" id="KW-1185">Reference proteome</keyword>
<proteinExistence type="predicted"/>
<protein>
    <submittedName>
        <fullName evidence="1">Uncharacterized protein</fullName>
    </submittedName>
</protein>
<reference evidence="1 2" key="1">
    <citation type="journal article" date="2021" name="Commun. Biol.">
        <title>The genome of Shorea leprosula (Dipterocarpaceae) highlights the ecological relevance of drought in aseasonal tropical rainforests.</title>
        <authorList>
            <person name="Ng K.K.S."/>
            <person name="Kobayashi M.J."/>
            <person name="Fawcett J.A."/>
            <person name="Hatakeyama M."/>
            <person name="Paape T."/>
            <person name="Ng C.H."/>
            <person name="Ang C.C."/>
            <person name="Tnah L.H."/>
            <person name="Lee C.T."/>
            <person name="Nishiyama T."/>
            <person name="Sese J."/>
            <person name="O'Brien M.J."/>
            <person name="Copetti D."/>
            <person name="Mohd Noor M.I."/>
            <person name="Ong R.C."/>
            <person name="Putra M."/>
            <person name="Sireger I.Z."/>
            <person name="Indrioko S."/>
            <person name="Kosugi Y."/>
            <person name="Izuno A."/>
            <person name="Isagi Y."/>
            <person name="Lee S.L."/>
            <person name="Shimizu K.K."/>
        </authorList>
    </citation>
    <scope>NUCLEOTIDE SEQUENCE [LARGE SCALE GENOMIC DNA]</scope>
    <source>
        <strain evidence="1">214</strain>
    </source>
</reference>
<name>A0AAV5MUQ9_9ROSI</name>
<sequence length="36" mass="3958">MSTKNSTYRLTLEVIFLGSVANPAVTARGKVNFHFS</sequence>
<gene>
    <name evidence="1" type="ORF">SLEP1_g59805</name>
</gene>
<dbReference type="EMBL" id="BPVZ01001217">
    <property type="protein sequence ID" value="GKV53270.1"/>
    <property type="molecule type" value="Genomic_DNA"/>
</dbReference>
<accession>A0AAV5MUQ9</accession>
<comment type="caution">
    <text evidence="1">The sequence shown here is derived from an EMBL/GenBank/DDBJ whole genome shotgun (WGS) entry which is preliminary data.</text>
</comment>
<evidence type="ECO:0000313" key="2">
    <source>
        <dbReference type="Proteomes" id="UP001054252"/>
    </source>
</evidence>
<dbReference type="Proteomes" id="UP001054252">
    <property type="component" value="Unassembled WGS sequence"/>
</dbReference>
<organism evidence="1 2">
    <name type="scientific">Rubroshorea leprosula</name>
    <dbReference type="NCBI Taxonomy" id="152421"/>
    <lineage>
        <taxon>Eukaryota</taxon>
        <taxon>Viridiplantae</taxon>
        <taxon>Streptophyta</taxon>
        <taxon>Embryophyta</taxon>
        <taxon>Tracheophyta</taxon>
        <taxon>Spermatophyta</taxon>
        <taxon>Magnoliopsida</taxon>
        <taxon>eudicotyledons</taxon>
        <taxon>Gunneridae</taxon>
        <taxon>Pentapetalae</taxon>
        <taxon>rosids</taxon>
        <taxon>malvids</taxon>
        <taxon>Malvales</taxon>
        <taxon>Dipterocarpaceae</taxon>
        <taxon>Rubroshorea</taxon>
    </lineage>
</organism>
<dbReference type="AlphaFoldDB" id="A0AAV5MUQ9"/>